<dbReference type="InterPro" id="IPR036709">
    <property type="entry name" value="Autotransporte_beta_dom_sf"/>
</dbReference>
<evidence type="ECO:0000313" key="2">
    <source>
        <dbReference type="EMBL" id="AKV03760.1"/>
    </source>
</evidence>
<evidence type="ECO:0000256" key="1">
    <source>
        <dbReference type="SAM" id="MobiDB-lite"/>
    </source>
</evidence>
<sequence length="296" mass="31585">MLPHLTRRREILAPSVALLVFATLTVGSEQSARAQDGTAPTNGTTTTTPTPSTAPTNNAEPKKDESANGKKDDKAASAAETSQEPHAEGAATEHHEEGKEPNQAVYLSGDLAFARADVGAFSDNTGFDKTGANGIAYGLGIGYRNRSLRVGARFRINDTTEFSLWSVMAEVGYGLKLRPIEPVFVFHAGYMFDTNIQRPVFSSSLPQGNVLTPDVDLKGAVLGVEAVANYWATKSLRIGPYVGFDLTILHRSQAALPQSIFPIPDDVRNNALFGESGSGVGYVFNVGIRGTVDIGW</sequence>
<evidence type="ECO:0000313" key="3">
    <source>
        <dbReference type="Proteomes" id="UP000064967"/>
    </source>
</evidence>
<feature type="compositionally biased region" description="Basic and acidic residues" evidence="1">
    <location>
        <begin position="60"/>
        <end position="75"/>
    </location>
</feature>
<dbReference type="RefSeq" id="WP_146654479.1">
    <property type="nucleotide sequence ID" value="NZ_CP012333.1"/>
</dbReference>
<keyword evidence="3" id="KW-1185">Reference proteome</keyword>
<feature type="compositionally biased region" description="Basic and acidic residues" evidence="1">
    <location>
        <begin position="83"/>
        <end position="100"/>
    </location>
</feature>
<name>A0A0K1QEB9_9BACT</name>
<dbReference type="Proteomes" id="UP000064967">
    <property type="component" value="Chromosome"/>
</dbReference>
<dbReference type="KEGG" id="llu:AKJ09_10423"/>
<dbReference type="AlphaFoldDB" id="A0A0K1QEB9"/>
<protein>
    <recommendedName>
        <fullName evidence="4">Outer membrane protein beta-barrel domain-containing protein</fullName>
    </recommendedName>
</protein>
<organism evidence="2 3">
    <name type="scientific">Labilithrix luteola</name>
    <dbReference type="NCBI Taxonomy" id="1391654"/>
    <lineage>
        <taxon>Bacteria</taxon>
        <taxon>Pseudomonadati</taxon>
        <taxon>Myxococcota</taxon>
        <taxon>Polyangia</taxon>
        <taxon>Polyangiales</taxon>
        <taxon>Labilitrichaceae</taxon>
        <taxon>Labilithrix</taxon>
    </lineage>
</organism>
<proteinExistence type="predicted"/>
<feature type="region of interest" description="Disordered" evidence="1">
    <location>
        <begin position="29"/>
        <end position="101"/>
    </location>
</feature>
<feature type="compositionally biased region" description="Low complexity" evidence="1">
    <location>
        <begin position="38"/>
        <end position="59"/>
    </location>
</feature>
<dbReference type="EMBL" id="CP012333">
    <property type="protein sequence ID" value="AKV03760.1"/>
    <property type="molecule type" value="Genomic_DNA"/>
</dbReference>
<reference evidence="2 3" key="1">
    <citation type="submission" date="2015-08" db="EMBL/GenBank/DDBJ databases">
        <authorList>
            <person name="Babu N.S."/>
            <person name="Beckwith C.J."/>
            <person name="Beseler K.G."/>
            <person name="Brison A."/>
            <person name="Carone J.V."/>
            <person name="Caskin T.P."/>
            <person name="Diamond M."/>
            <person name="Durham M.E."/>
            <person name="Foxe J.M."/>
            <person name="Go M."/>
            <person name="Henderson B.A."/>
            <person name="Jones I.B."/>
            <person name="McGettigan J.A."/>
            <person name="Micheletti S.J."/>
            <person name="Nasrallah M.E."/>
            <person name="Ortiz D."/>
            <person name="Piller C.R."/>
            <person name="Privatt S.R."/>
            <person name="Schneider S.L."/>
            <person name="Sharp S."/>
            <person name="Smith T.C."/>
            <person name="Stanton J.D."/>
            <person name="Ullery H.E."/>
            <person name="Wilson R.J."/>
            <person name="Serrano M.G."/>
            <person name="Buck G."/>
            <person name="Lee V."/>
            <person name="Wang Y."/>
            <person name="Carvalho R."/>
            <person name="Voegtly L."/>
            <person name="Shi R."/>
            <person name="Duckworth R."/>
            <person name="Johnson A."/>
            <person name="Loviza R."/>
            <person name="Walstead R."/>
            <person name="Shah Z."/>
            <person name="Kiflezghi M."/>
            <person name="Wade K."/>
            <person name="Ball S.L."/>
            <person name="Bradley K.W."/>
            <person name="Asai D.J."/>
            <person name="Bowman C.A."/>
            <person name="Russell D.A."/>
            <person name="Pope W.H."/>
            <person name="Jacobs-Sera D."/>
            <person name="Hendrix R.W."/>
            <person name="Hatfull G.F."/>
        </authorList>
    </citation>
    <scope>NUCLEOTIDE SEQUENCE [LARGE SCALE GENOMIC DNA]</scope>
    <source>
        <strain evidence="2 3">DSM 27648</strain>
    </source>
</reference>
<dbReference type="SUPFAM" id="SSF103515">
    <property type="entry name" value="Autotransporter"/>
    <property type="match status" value="1"/>
</dbReference>
<evidence type="ECO:0008006" key="4">
    <source>
        <dbReference type="Google" id="ProtNLM"/>
    </source>
</evidence>
<gene>
    <name evidence="2" type="ORF">AKJ09_10423</name>
</gene>
<accession>A0A0K1QEB9</accession>
<dbReference type="STRING" id="1391654.AKJ09_10423"/>